<evidence type="ECO:0000256" key="1">
    <source>
        <dbReference type="ARBA" id="ARBA00001933"/>
    </source>
</evidence>
<dbReference type="Gene3D" id="3.90.1150.10">
    <property type="entry name" value="Aspartate Aminotransferase, domain 1"/>
    <property type="match status" value="1"/>
</dbReference>
<dbReference type="UniPathway" id="UPA00135">
    <property type="reaction ID" value="UER00197"/>
</dbReference>
<evidence type="ECO:0000256" key="5">
    <source>
        <dbReference type="ARBA" id="ARBA00022576"/>
    </source>
</evidence>
<evidence type="ECO:0000259" key="11">
    <source>
        <dbReference type="Pfam" id="PF00266"/>
    </source>
</evidence>
<dbReference type="NCBIfam" id="NF003764">
    <property type="entry name" value="PRK05355.1"/>
    <property type="match status" value="1"/>
</dbReference>
<comment type="similarity">
    <text evidence="3">Belongs to the class-V pyridoxal-phosphate-dependent aminotransferase family. SerC subfamily.</text>
</comment>
<evidence type="ECO:0000313" key="12">
    <source>
        <dbReference type="EMBL" id="CAD7285915.1"/>
    </source>
</evidence>
<dbReference type="UniPathway" id="UPA00244">
    <property type="reaction ID" value="UER00311"/>
</dbReference>
<dbReference type="InterPro" id="IPR015421">
    <property type="entry name" value="PyrdxlP-dep_Trfase_major"/>
</dbReference>
<evidence type="ECO:0000256" key="10">
    <source>
        <dbReference type="ARBA" id="ARBA00049007"/>
    </source>
</evidence>
<dbReference type="Pfam" id="PF00266">
    <property type="entry name" value="Aminotran_5"/>
    <property type="match status" value="1"/>
</dbReference>
<keyword evidence="9" id="KW-0718">Serine biosynthesis</keyword>
<dbReference type="GO" id="GO:0030170">
    <property type="term" value="F:pyridoxal phosphate binding"/>
    <property type="evidence" value="ECO:0007669"/>
    <property type="project" value="TreeGrafter"/>
</dbReference>
<keyword evidence="5" id="KW-0032">Aminotransferase</keyword>
<dbReference type="Proteomes" id="UP000678499">
    <property type="component" value="Unassembled WGS sequence"/>
</dbReference>
<dbReference type="EC" id="2.6.1.52" evidence="4"/>
<evidence type="ECO:0000256" key="9">
    <source>
        <dbReference type="ARBA" id="ARBA00023299"/>
    </source>
</evidence>
<name>A0A7R9GLV4_9CRUS</name>
<comment type="pathway">
    <text evidence="2">Amino-acid biosynthesis; L-serine biosynthesis; L-serine from 3-phospho-D-glycerate: step 2/3.</text>
</comment>
<dbReference type="GO" id="GO:0006564">
    <property type="term" value="P:L-serine biosynthetic process"/>
    <property type="evidence" value="ECO:0007669"/>
    <property type="project" value="UniProtKB-KW"/>
</dbReference>
<dbReference type="SUPFAM" id="SSF53383">
    <property type="entry name" value="PLP-dependent transferases"/>
    <property type="match status" value="1"/>
</dbReference>
<dbReference type="OrthoDB" id="1703350at2759"/>
<protein>
    <recommendedName>
        <fullName evidence="4">phosphoserine transaminase</fullName>
        <ecNumber evidence="4">2.6.1.52</ecNumber>
    </recommendedName>
</protein>
<dbReference type="GO" id="GO:0005737">
    <property type="term" value="C:cytoplasm"/>
    <property type="evidence" value="ECO:0007669"/>
    <property type="project" value="TreeGrafter"/>
</dbReference>
<keyword evidence="13" id="KW-1185">Reference proteome</keyword>
<keyword evidence="6" id="KW-0028">Amino-acid biosynthesis</keyword>
<accession>A0A7R9GLV4</accession>
<dbReference type="InterPro" id="IPR015422">
    <property type="entry name" value="PyrdxlP-dep_Trfase_small"/>
</dbReference>
<dbReference type="Gene3D" id="3.40.640.10">
    <property type="entry name" value="Type I PLP-dependent aspartate aminotransferase-like (Major domain)"/>
    <property type="match status" value="1"/>
</dbReference>
<evidence type="ECO:0000313" key="13">
    <source>
        <dbReference type="Proteomes" id="UP000678499"/>
    </source>
</evidence>
<dbReference type="PANTHER" id="PTHR43247:SF1">
    <property type="entry name" value="PHOSPHOSERINE AMINOTRANSFERASE"/>
    <property type="match status" value="1"/>
</dbReference>
<evidence type="ECO:0000256" key="3">
    <source>
        <dbReference type="ARBA" id="ARBA00006904"/>
    </source>
</evidence>
<proteinExistence type="inferred from homology"/>
<organism evidence="12">
    <name type="scientific">Notodromas monacha</name>
    <dbReference type="NCBI Taxonomy" id="399045"/>
    <lineage>
        <taxon>Eukaryota</taxon>
        <taxon>Metazoa</taxon>
        <taxon>Ecdysozoa</taxon>
        <taxon>Arthropoda</taxon>
        <taxon>Crustacea</taxon>
        <taxon>Oligostraca</taxon>
        <taxon>Ostracoda</taxon>
        <taxon>Podocopa</taxon>
        <taxon>Podocopida</taxon>
        <taxon>Cypridocopina</taxon>
        <taxon>Cypridoidea</taxon>
        <taxon>Cyprididae</taxon>
        <taxon>Notodromas</taxon>
    </lineage>
</organism>
<dbReference type="EMBL" id="OA911302">
    <property type="protein sequence ID" value="CAD7285915.1"/>
    <property type="molecule type" value="Genomic_DNA"/>
</dbReference>
<feature type="domain" description="Aminotransferase class V" evidence="11">
    <location>
        <begin position="9"/>
        <end position="247"/>
    </location>
</feature>
<comment type="cofactor">
    <cofactor evidence="1">
        <name>pyridoxal 5'-phosphate</name>
        <dbReference type="ChEBI" id="CHEBI:597326"/>
    </cofactor>
</comment>
<dbReference type="GO" id="GO:0004648">
    <property type="term" value="F:O-phospho-L-serine:2-oxoglutarate aminotransferase activity"/>
    <property type="evidence" value="ECO:0007669"/>
    <property type="project" value="UniProtKB-EC"/>
</dbReference>
<reference evidence="12" key="1">
    <citation type="submission" date="2020-11" db="EMBL/GenBank/DDBJ databases">
        <authorList>
            <person name="Tran Van P."/>
        </authorList>
    </citation>
    <scope>NUCLEOTIDE SEQUENCE</scope>
</reference>
<sequence length="254" mass="27761">MIPFNLMKAEGGKTAYIDTGAWSDKAIKEAQRLGTTDIVASSKDKNYNYIPKGYHIGSGYDYVHCTSNNTIFGTQMKDFPKVDAPLICDMSSDILSRQLDFAQFDMIYAGVQKNMGPAGATMIAVKKSILGQSGHNIPAYLDLEQHIKNDSMYNTPSVFAVYTSMLTLEWLDAQGGVAAIEKLNQAKANLLYNEIDSNPLFKGTTEIEDRSPMNATFVLTNEAAHKEAFDGLCKDAGISQLAGHRSVGGYRASM</sequence>
<evidence type="ECO:0000256" key="4">
    <source>
        <dbReference type="ARBA" id="ARBA00013030"/>
    </source>
</evidence>
<dbReference type="EMBL" id="CAJPEX010029265">
    <property type="protein sequence ID" value="CAG0926067.1"/>
    <property type="molecule type" value="Genomic_DNA"/>
</dbReference>
<dbReference type="InterPro" id="IPR015424">
    <property type="entry name" value="PyrdxlP-dep_Trfase"/>
</dbReference>
<dbReference type="AlphaFoldDB" id="A0A7R9GLV4"/>
<dbReference type="InterPro" id="IPR022278">
    <property type="entry name" value="Pser_aminoTfrase"/>
</dbReference>
<comment type="catalytic activity">
    <reaction evidence="10">
        <text>O-phospho-L-serine + 2-oxoglutarate = 3-phosphooxypyruvate + L-glutamate</text>
        <dbReference type="Rhea" id="RHEA:14329"/>
        <dbReference type="ChEBI" id="CHEBI:16810"/>
        <dbReference type="ChEBI" id="CHEBI:18110"/>
        <dbReference type="ChEBI" id="CHEBI:29985"/>
        <dbReference type="ChEBI" id="CHEBI:57524"/>
        <dbReference type="EC" id="2.6.1.52"/>
    </reaction>
</comment>
<gene>
    <name evidence="12" type="ORF">NMOB1V02_LOCUS13517</name>
</gene>
<keyword evidence="8" id="KW-0663">Pyridoxal phosphate</keyword>
<dbReference type="InterPro" id="IPR000192">
    <property type="entry name" value="Aminotrans_V_dom"/>
</dbReference>
<dbReference type="PANTHER" id="PTHR43247">
    <property type="entry name" value="PHOSPHOSERINE AMINOTRANSFERASE"/>
    <property type="match status" value="1"/>
</dbReference>
<keyword evidence="7" id="KW-0808">Transferase</keyword>
<evidence type="ECO:0000256" key="6">
    <source>
        <dbReference type="ARBA" id="ARBA00022605"/>
    </source>
</evidence>
<feature type="non-terminal residue" evidence="12">
    <location>
        <position position="254"/>
    </location>
</feature>
<evidence type="ECO:0000256" key="8">
    <source>
        <dbReference type="ARBA" id="ARBA00022898"/>
    </source>
</evidence>
<evidence type="ECO:0000256" key="7">
    <source>
        <dbReference type="ARBA" id="ARBA00022679"/>
    </source>
</evidence>
<evidence type="ECO:0000256" key="2">
    <source>
        <dbReference type="ARBA" id="ARBA00005099"/>
    </source>
</evidence>